<dbReference type="PIRSF" id="PIRSF006181">
    <property type="entry name" value="EbsC_YbaK"/>
    <property type="match status" value="1"/>
</dbReference>
<dbReference type="AlphaFoldDB" id="A0A4P5PCV9"/>
<accession>A0A4P5PCV9</accession>
<dbReference type="Gene3D" id="3.90.960.10">
    <property type="entry name" value="YbaK/aminoacyl-tRNA synthetase-associated domain"/>
    <property type="match status" value="1"/>
</dbReference>
<evidence type="ECO:0000256" key="4">
    <source>
        <dbReference type="PIRNR" id="PIRNR006181"/>
    </source>
</evidence>
<sequence length="156" mass="17097">MSNQVETFLEERGIPFQTQELPAASENGRAELAKMPEVEKKIFKTLVLKGDKTGVIVALVPLEGRLDYKKVAKATGNRKVGLPPMDFVLAYTGYEHGANTPIGIHLKHPEYPQLADQSIQSFDTVVVSSGELGRAVELSVSDLKKVVQPQLVDLLK</sequence>
<dbReference type="Pfam" id="PF04073">
    <property type="entry name" value="tRNA_edit"/>
    <property type="match status" value="1"/>
</dbReference>
<dbReference type="RefSeq" id="WP_146621778.1">
    <property type="nucleotide sequence ID" value="NZ_BJCC01000009.1"/>
</dbReference>
<evidence type="ECO:0000259" key="5">
    <source>
        <dbReference type="Pfam" id="PF04073"/>
    </source>
</evidence>
<dbReference type="GO" id="GO:0006412">
    <property type="term" value="P:translation"/>
    <property type="evidence" value="ECO:0007669"/>
    <property type="project" value="UniProtKB-KW"/>
</dbReference>
<dbReference type="PANTHER" id="PTHR30411:SF0">
    <property type="entry name" value="CYS-TRNA(PRO)_CYS-TRNA(CYS) DEACYLASE YBAK"/>
    <property type="match status" value="1"/>
</dbReference>
<keyword evidence="2 4" id="KW-0648">Protein biosynthesis</keyword>
<dbReference type="OrthoDB" id="9809296at2"/>
<keyword evidence="3 4" id="KW-0456">Lyase</keyword>
<reference evidence="7" key="1">
    <citation type="submission" date="2019-02" db="EMBL/GenBank/DDBJ databases">
        <title>Draft genome sequence of Enterococcus sp. Gos25-1.</title>
        <authorList>
            <person name="Tanaka N."/>
            <person name="Shiwa Y."/>
            <person name="Fujita N."/>
        </authorList>
    </citation>
    <scope>NUCLEOTIDE SEQUENCE [LARGE SCALE GENOMIC DNA]</scope>
    <source>
        <strain evidence="7">Gos25-1</strain>
    </source>
</reference>
<dbReference type="Proteomes" id="UP000290567">
    <property type="component" value="Unassembled WGS sequence"/>
</dbReference>
<name>A0A4P5PCV9_9ENTE</name>
<evidence type="ECO:0000313" key="6">
    <source>
        <dbReference type="EMBL" id="GCF93322.1"/>
    </source>
</evidence>
<dbReference type="SUPFAM" id="SSF55826">
    <property type="entry name" value="YbaK/ProRS associated domain"/>
    <property type="match status" value="1"/>
</dbReference>
<dbReference type="InterPro" id="IPR036754">
    <property type="entry name" value="YbaK/aa-tRNA-synt-asso_dom_sf"/>
</dbReference>
<dbReference type="EMBL" id="BJCC01000009">
    <property type="protein sequence ID" value="GCF93322.1"/>
    <property type="molecule type" value="Genomic_DNA"/>
</dbReference>
<dbReference type="GO" id="GO:0002161">
    <property type="term" value="F:aminoacyl-tRNA deacylase activity"/>
    <property type="evidence" value="ECO:0007669"/>
    <property type="project" value="InterPro"/>
</dbReference>
<keyword evidence="7" id="KW-1185">Reference proteome</keyword>
<dbReference type="InterPro" id="IPR007214">
    <property type="entry name" value="YbaK/aa-tRNA-synth-assoc-dom"/>
</dbReference>
<dbReference type="EC" id="4.2.-.-" evidence="4"/>
<proteinExistence type="inferred from homology"/>
<evidence type="ECO:0000256" key="3">
    <source>
        <dbReference type="ARBA" id="ARBA00023239"/>
    </source>
</evidence>
<protein>
    <recommendedName>
        <fullName evidence="4">Cys-tRNA(Pro)/Cys-tRNA(Cys) deacylase</fullName>
        <ecNumber evidence="4">4.2.-.-</ecNumber>
    </recommendedName>
</protein>
<comment type="caution">
    <text evidence="6">The sequence shown here is derived from an EMBL/GenBank/DDBJ whole genome shotgun (WGS) entry which is preliminary data.</text>
</comment>
<feature type="domain" description="YbaK/aminoacyl-tRNA synthetase-associated" evidence="5">
    <location>
        <begin position="39"/>
        <end position="145"/>
    </location>
</feature>
<dbReference type="PANTHER" id="PTHR30411">
    <property type="entry name" value="CYTOPLASMIC PROTEIN"/>
    <property type="match status" value="1"/>
</dbReference>
<organism evidence="6 7">
    <name type="scientific">Enterococcus florum</name>
    <dbReference type="NCBI Taxonomy" id="2480627"/>
    <lineage>
        <taxon>Bacteria</taxon>
        <taxon>Bacillati</taxon>
        <taxon>Bacillota</taxon>
        <taxon>Bacilli</taxon>
        <taxon>Lactobacillales</taxon>
        <taxon>Enterococcaceae</taxon>
        <taxon>Enterococcus</taxon>
    </lineage>
</organism>
<evidence type="ECO:0000313" key="7">
    <source>
        <dbReference type="Proteomes" id="UP000290567"/>
    </source>
</evidence>
<gene>
    <name evidence="6" type="ORF">NRIC_12130</name>
</gene>
<dbReference type="InterPro" id="IPR004369">
    <property type="entry name" value="Prolyl-tRNA_editing_YbaK/EbsC"/>
</dbReference>
<evidence type="ECO:0000256" key="1">
    <source>
        <dbReference type="ARBA" id="ARBA00009798"/>
    </source>
</evidence>
<comment type="similarity">
    <text evidence="1 4">Belongs to the prolyl-tRNA editing family. YbaK/EbsC subfamily.</text>
</comment>
<dbReference type="GO" id="GO:0016829">
    <property type="term" value="F:lyase activity"/>
    <property type="evidence" value="ECO:0007669"/>
    <property type="project" value="UniProtKB-KW"/>
</dbReference>
<evidence type="ECO:0000256" key="2">
    <source>
        <dbReference type="ARBA" id="ARBA00022917"/>
    </source>
</evidence>